<organism evidence="1">
    <name type="scientific">uncultured virus</name>
    <dbReference type="NCBI Taxonomy" id="340016"/>
    <lineage>
        <taxon>Viruses</taxon>
        <taxon>environmental samples</taxon>
    </lineage>
</organism>
<reference evidence="1" key="2">
    <citation type="journal article" date="2017" name="Nat. Commun.">
        <title>Single-virus genomics reveals hidden cosmopolitan and abundant viruses.</title>
        <authorList>
            <person name="Martinez-Hernandez F."/>
            <person name="Fornas O."/>
            <person name="Lluesma Gomez M."/>
            <person name="Bolduc B."/>
            <person name="de la Cruz Pena M.J."/>
            <person name="Martinez J.M."/>
            <person name="Anton J."/>
            <person name="Gasol J.M."/>
            <person name="Rosselli R."/>
            <person name="Rodriguez-Valera F."/>
            <person name="Sullivan M.B."/>
            <person name="Acinas S.G."/>
            <person name="Martinez-Garcia M."/>
        </authorList>
    </citation>
    <scope>NUCLEOTIDE SEQUENCE</scope>
</reference>
<name>A0A218MKY1_9VIRU</name>
<protein>
    <submittedName>
        <fullName evidence="1">Uncharacterized protein</fullName>
    </submittedName>
</protein>
<accession>A0A218MKY1</accession>
<evidence type="ECO:0000313" key="1">
    <source>
        <dbReference type="EMBL" id="ASE99930.1"/>
    </source>
</evidence>
<dbReference type="EMBL" id="KY052807">
    <property type="protein sequence ID" value="ASE99930.1"/>
    <property type="molecule type" value="Genomic_DNA"/>
</dbReference>
<sequence length="64" mass="6748">MKNLSLFFGKIRPQIFLALCILGIIAIYGIRVGLTEIAVGCLTGVVALAKDVLAVDNGNGNDDE</sequence>
<proteinExistence type="predicted"/>
<reference evidence="1" key="1">
    <citation type="submission" date="2016-10" db="EMBL/GenBank/DDBJ databases">
        <authorList>
            <person name="Varghese N."/>
        </authorList>
    </citation>
    <scope>NUCLEOTIDE SEQUENCE</scope>
</reference>